<evidence type="ECO:0000313" key="1">
    <source>
        <dbReference type="EMBL" id="ADU26078.1"/>
    </source>
</evidence>
<dbReference type="RefSeq" id="WP_013484455.1">
    <property type="nucleotide sequence ID" value="NC_014828.1"/>
</dbReference>
<reference evidence="1 2" key="1">
    <citation type="submission" date="2010-12" db="EMBL/GenBank/DDBJ databases">
        <title>Complete sequence of Ethanoligenens harbinense YUAN-3.</title>
        <authorList>
            <person name="Lucas S."/>
            <person name="Copeland A."/>
            <person name="Lapidus A."/>
            <person name="Cheng J.-F."/>
            <person name="Bruce D."/>
            <person name="Goodwin L."/>
            <person name="Pitluck S."/>
            <person name="Chertkov O."/>
            <person name="Misra M."/>
            <person name="Detter J.C."/>
            <person name="Han C."/>
            <person name="Tapia R."/>
            <person name="Land M."/>
            <person name="Hauser L."/>
            <person name="Jeffries C."/>
            <person name="Kyrpides N."/>
            <person name="Ivanova N."/>
            <person name="Mikhailova N."/>
            <person name="Wang A."/>
            <person name="Mouttaki H."/>
            <person name="He Z."/>
            <person name="Zhou J."/>
            <person name="Hemme C.L."/>
            <person name="Woyke T."/>
        </authorList>
    </citation>
    <scope>NUCLEOTIDE SEQUENCE [LARGE SCALE GENOMIC DNA]</scope>
    <source>
        <strain evidence="2">DSM 18485 / JCM 12961 / CGMCC 1.5033 / YUAN-3</strain>
    </source>
</reference>
<dbReference type="AlphaFoldDB" id="E6U914"/>
<name>E6U914_ETHHY</name>
<dbReference type="Proteomes" id="UP000001551">
    <property type="component" value="Chromosome"/>
</dbReference>
<dbReference type="HOGENOM" id="CLU_122298_0_0_9"/>
<proteinExistence type="predicted"/>
<dbReference type="Pfam" id="PF11114">
    <property type="entry name" value="Minor_capsid_2"/>
    <property type="match status" value="1"/>
</dbReference>
<dbReference type="STRING" id="663278.Ethha_0493"/>
<dbReference type="InterPro" id="IPR021080">
    <property type="entry name" value="Minor_capsid_protein"/>
</dbReference>
<dbReference type="EMBL" id="CP002400">
    <property type="protein sequence ID" value="ADU26078.1"/>
    <property type="molecule type" value="Genomic_DNA"/>
</dbReference>
<evidence type="ECO:0008006" key="3">
    <source>
        <dbReference type="Google" id="ProtNLM"/>
    </source>
</evidence>
<sequence>MAGNPKIIVKTPRGQVIQTTTKSGKVTAKLTWNPDFGDRKTGDFSRAQKFLDSEVLRTTTPFVPIKTGALIKSGQLGTVIGSGQVTWNAPYARYQYYSTSLSRTYDAQRGGKWFERSKATNKPAWIAGVKKIAGGR</sequence>
<keyword evidence="2" id="KW-1185">Reference proteome</keyword>
<organism evidence="1 2">
    <name type="scientific">Ethanoligenens harbinense (strain DSM 18485 / JCM 12961 / CGMCC 1.5033 / YUAN-3)</name>
    <dbReference type="NCBI Taxonomy" id="663278"/>
    <lineage>
        <taxon>Bacteria</taxon>
        <taxon>Bacillati</taxon>
        <taxon>Bacillota</taxon>
        <taxon>Clostridia</taxon>
        <taxon>Eubacteriales</taxon>
        <taxon>Oscillospiraceae</taxon>
        <taxon>Ethanoligenens</taxon>
    </lineage>
</organism>
<evidence type="ECO:0000313" key="2">
    <source>
        <dbReference type="Proteomes" id="UP000001551"/>
    </source>
</evidence>
<dbReference type="eggNOG" id="ENOG5031M9W">
    <property type="taxonomic scope" value="Bacteria"/>
</dbReference>
<accession>E6U914</accession>
<dbReference type="KEGG" id="eha:Ethha_0493"/>
<gene>
    <name evidence="1" type="ordered locus">Ethha_0493</name>
</gene>
<protein>
    <recommendedName>
        <fullName evidence="3">Minor capsid protein</fullName>
    </recommendedName>
</protein>